<evidence type="ECO:0000313" key="1">
    <source>
        <dbReference type="EMBL" id="MCD5314258.1"/>
    </source>
</evidence>
<keyword evidence="2" id="KW-1185">Reference proteome</keyword>
<reference evidence="1" key="1">
    <citation type="submission" date="2021-11" db="EMBL/GenBank/DDBJ databases">
        <title>Streptomyces corallinus and Kineosporia corallina sp. nov., two new coral-derived marine actinobacteria.</title>
        <authorList>
            <person name="Buangrab K."/>
            <person name="Sutthacheep M."/>
            <person name="Yeemin T."/>
            <person name="Harunari E."/>
            <person name="Igarashi Y."/>
            <person name="Sripreechasak P."/>
            <person name="Kanchanasin P."/>
            <person name="Tanasupawat S."/>
            <person name="Phongsopitanun W."/>
        </authorList>
    </citation>
    <scope>NUCLEOTIDE SEQUENCE</scope>
    <source>
        <strain evidence="1">JCM 31032</strain>
    </source>
</reference>
<dbReference type="Gene3D" id="3.40.190.10">
    <property type="entry name" value="Periplasmic binding protein-like II"/>
    <property type="match status" value="2"/>
</dbReference>
<name>A0A9X1NHJ1_9ACTN</name>
<evidence type="ECO:0000313" key="2">
    <source>
        <dbReference type="Proteomes" id="UP001138997"/>
    </source>
</evidence>
<dbReference type="PROSITE" id="PS51257">
    <property type="entry name" value="PROKAR_LIPOPROTEIN"/>
    <property type="match status" value="1"/>
</dbReference>
<organism evidence="1 2">
    <name type="scientific">Kineosporia babensis</name>
    <dbReference type="NCBI Taxonomy" id="499548"/>
    <lineage>
        <taxon>Bacteria</taxon>
        <taxon>Bacillati</taxon>
        <taxon>Actinomycetota</taxon>
        <taxon>Actinomycetes</taxon>
        <taxon>Kineosporiales</taxon>
        <taxon>Kineosporiaceae</taxon>
        <taxon>Kineosporia</taxon>
    </lineage>
</organism>
<dbReference type="PROSITE" id="PS51318">
    <property type="entry name" value="TAT"/>
    <property type="match status" value="1"/>
</dbReference>
<dbReference type="InterPro" id="IPR006311">
    <property type="entry name" value="TAT_signal"/>
</dbReference>
<dbReference type="RefSeq" id="WP_231446616.1">
    <property type="nucleotide sequence ID" value="NZ_JAJOMB010000015.1"/>
</dbReference>
<dbReference type="Proteomes" id="UP001138997">
    <property type="component" value="Unassembled WGS sequence"/>
</dbReference>
<protein>
    <recommendedName>
        <fullName evidence="3">ABC transporter substrate-binding protein</fullName>
    </recommendedName>
</protein>
<accession>A0A9X1NHJ1</accession>
<dbReference type="SUPFAM" id="SSF53850">
    <property type="entry name" value="Periplasmic binding protein-like II"/>
    <property type="match status" value="1"/>
</dbReference>
<dbReference type="AlphaFoldDB" id="A0A9X1NHJ1"/>
<evidence type="ECO:0008006" key="3">
    <source>
        <dbReference type="Google" id="ProtNLM"/>
    </source>
</evidence>
<sequence length="435" mass="46940">MDLITRRTLFTAVTASAAAVLTGCAQAPSSSRGQGAAFTAAADLAEPGTTIPEINLKASFPPWGDELLGVAGIDIGYYKAVGITITPEPYGAQQDLLSNLTPLVNGQVELGGGYVPTIANQIDTVKNVVGFAVSDVSYVYRIVAPKGKYRTVAQEMAAGNDFKTALTAVMAQLKGQKLICVDGGSPLFRNTVAEAAGLDLDQDVKVEFLANPDIVKAGFAGQADFLSPSSAGFVVQLQQNGWEPLVDLRQVIDNLPSQDTVPLRFTYSGLVTTTEYAEQNFETLLRFTSVIYRLIDDLQTDPEETAGRFVEYLNSYTGTEITAKELAGTFDNIYSLRNFDEAGDFYTDSDDPFFFDTVATANLEVLSRQGVIKEGHTPDELSIAGKVYEALVRYKKEADKALAAAPDGELKKQAQEQYDARNYLDAYRFAAAANQ</sequence>
<comment type="caution">
    <text evidence="1">The sequence shown here is derived from an EMBL/GenBank/DDBJ whole genome shotgun (WGS) entry which is preliminary data.</text>
</comment>
<gene>
    <name evidence="1" type="ORF">LR394_25430</name>
</gene>
<dbReference type="EMBL" id="JAJOMB010000015">
    <property type="protein sequence ID" value="MCD5314258.1"/>
    <property type="molecule type" value="Genomic_DNA"/>
</dbReference>
<proteinExistence type="predicted"/>